<organism evidence="1 2">
    <name type="scientific">Avena sativa</name>
    <name type="common">Oat</name>
    <dbReference type="NCBI Taxonomy" id="4498"/>
    <lineage>
        <taxon>Eukaryota</taxon>
        <taxon>Viridiplantae</taxon>
        <taxon>Streptophyta</taxon>
        <taxon>Embryophyta</taxon>
        <taxon>Tracheophyta</taxon>
        <taxon>Spermatophyta</taxon>
        <taxon>Magnoliopsida</taxon>
        <taxon>Liliopsida</taxon>
        <taxon>Poales</taxon>
        <taxon>Poaceae</taxon>
        <taxon>BOP clade</taxon>
        <taxon>Pooideae</taxon>
        <taxon>Poodae</taxon>
        <taxon>Poeae</taxon>
        <taxon>Poeae Chloroplast Group 1 (Aveneae type)</taxon>
        <taxon>Aveninae</taxon>
        <taxon>Avena</taxon>
    </lineage>
</organism>
<sequence>MNFFVFLSPNRSQGVYFYLPFPPSNPTPLVSSPPANSSPCFFKPFGAFIWAPSPPPFLLSPCCTYNICCRLLGRVDYEIKVNSLQRMASPAAADSGASGLRRSASARLAPNPSPLGGNASSSRPQPPRSTTSTGPAYPRHAQKAPSISCKAATSTDTPPATPRGLTKQPSSASSSSRYASMFSPRKLMQRASRAFRGSGRSRRKKNADAAAEAAVDGGEVDSPSSVVSKGSDAESVFSLDDQITADGAAAAKQQEEEVVPEKIIHEANPTPAPVAFEEKEEERKDTPEKEAPAAVEEEAEPKKEPVPLPPAPEVVTVDEITAAKEAVKEKEKEQREMEIKAEVVKRFQGRRVRTTSMEKRELARSNEAIEEARTKLLELRQGNRVKALVGAFETVMDDNQRRAATGKPQLNLRV</sequence>
<accession>A0ACD5V7P1</accession>
<dbReference type="EnsemblPlants" id="AVESA.00010b.r2.2DG0386220.1">
    <property type="protein sequence ID" value="AVESA.00010b.r2.2DG0386220.1.CDS"/>
    <property type="gene ID" value="AVESA.00010b.r2.2DG0386220"/>
</dbReference>
<evidence type="ECO:0000313" key="2">
    <source>
        <dbReference type="Proteomes" id="UP001732700"/>
    </source>
</evidence>
<protein>
    <submittedName>
        <fullName evidence="1">Uncharacterized protein</fullName>
    </submittedName>
</protein>
<name>A0ACD5V7P1_AVESA</name>
<evidence type="ECO:0000313" key="1">
    <source>
        <dbReference type="EnsemblPlants" id="AVESA.00010b.r2.2DG0386220.1.CDS"/>
    </source>
</evidence>
<dbReference type="Proteomes" id="UP001732700">
    <property type="component" value="Chromosome 2D"/>
</dbReference>
<reference evidence="1" key="2">
    <citation type="submission" date="2025-09" db="UniProtKB">
        <authorList>
            <consortium name="EnsemblPlants"/>
        </authorList>
    </citation>
    <scope>IDENTIFICATION</scope>
</reference>
<reference evidence="1" key="1">
    <citation type="submission" date="2021-05" db="EMBL/GenBank/DDBJ databases">
        <authorList>
            <person name="Scholz U."/>
            <person name="Mascher M."/>
            <person name="Fiebig A."/>
        </authorList>
    </citation>
    <scope>NUCLEOTIDE SEQUENCE [LARGE SCALE GENOMIC DNA]</scope>
</reference>
<proteinExistence type="predicted"/>
<keyword evidence="2" id="KW-1185">Reference proteome</keyword>